<feature type="compositionally biased region" description="Basic and acidic residues" evidence="5">
    <location>
        <begin position="1009"/>
        <end position="1018"/>
    </location>
</feature>
<dbReference type="GO" id="GO:0016020">
    <property type="term" value="C:membrane"/>
    <property type="evidence" value="ECO:0007669"/>
    <property type="project" value="UniProtKB-SubCell"/>
</dbReference>
<feature type="transmembrane region" description="Helical" evidence="6">
    <location>
        <begin position="1286"/>
        <end position="1307"/>
    </location>
</feature>
<feature type="compositionally biased region" description="Polar residues" evidence="5">
    <location>
        <begin position="1019"/>
        <end position="1029"/>
    </location>
</feature>
<feature type="transmembrane region" description="Helical" evidence="6">
    <location>
        <begin position="1333"/>
        <end position="1356"/>
    </location>
</feature>
<feature type="transmembrane region" description="Helical" evidence="6">
    <location>
        <begin position="1066"/>
        <end position="1091"/>
    </location>
</feature>
<sequence>MANPNNPNDKENIPSSRTTPLLHHVPFAPSSTTTTKASKKNITPAYAYKNRDTGLLEISNRPPPLSLVADEDDSVIGLDSETRSPKLALYPIALNGGGTGLYQDPREFGGRNINTNSDAYFTGRGNVRFAWPAERRNETVPAIHAVQLSQEEDGLETIDLEAQTSTDVHQQPLTIRRTSSRLSTLSNLDPWKLWSNIHTELSRLAAIRTTRLEDESSHVTLAKQKNLASTTNIIAGVYNQNDFDFALVLSPNEAYAFWAQYLDFRDEALCGFNEDEEDGSTIASMEENVWNTNNSSVDELYTPTNNNSGLRRRKGRNAASVNSESTPQQTPFSKSPIPRPSAMKSSQKRTLHHQKSLFERAVDKFSPRFSLGGSPRPNLAHSASKTPSRDGGGTPVDNHRKDVYSTGGKMRRRWGNQDYESNLLSTPNLTSPPIVSLKSRRLLGNSAAKRKTTWKAGSGNKRTSSLRKNRSLFVESAEKTGKRGRETTMLDNGVVGGTLDETEEDNFFASPGIPRGVAARVNGLDQFLEALDIGIVVRRHWPRGKSVFIQLYSDDKGDTINYRYIPDDEAVIALREQEQRYNGRRRKKKARLSFGVNEHRRDSGDNAVLNRKLDASVPLPDYLKAKIDRDENNRKKGGLKNTITHSTLSWLNTGEIEAKDIVQVHPATHVDPFSRDGNKLGTWSLRQSEAKYVKNNAFSIILPSTRGAFVQKHFPSMDLGEKWCDGEHQSLFRSLDIELATEGEYWMVLRGFLLLYRDASAGRFSAQRAGGFGSYHRHALDVDKKEDHPPPAMVRFAEVLPEKSPPSLLTRLTDRIIHGKDAGTDQKIVPYTGVPPPSDYFLGFSSPGTQIWGRLRQAGLETQRLYALDTKKVMIKVRCPVDRLQDVAEALKLKLKTKDGDYAPYREDLITHFVPTGDGQVVCDEDDARVASLFRSSDRQKIIDFVIGSRIRDSGAELGPSSQLGKQIKARVPLHSHDRLEALYNCWVTFWNQENWNLRDGKSLRVEPESPRSIKSEGDQQGQDKSTSILSSQTHHQLPTLFYRFFIGSFYQPLDSIEEYYGEKIAFYFAWLQHVSFHLLYLSVIGLIVFWIQLSSGVWDNGIRPYFSILVVIWSFTVVVTWRRRSNFLAYKWGTLDYKEEEIPRPEFKGTEYRVSPITQTYELYYPPWKRWLMMCISIPLTIGFTLLTLFGILIFYGNRDVMLANYFSSDEFDFKFSMSAIGQTAPILAVELTPEHLSDPDFWLIIIGFPTLLGITLPLLNFVLRRVSIWLNDIENHRTEAEYRTHFIIKVFAFRFVCYFAALYYYSFIGVTEKDKDPQATEHGILRVASTLFTYLTIAHWWNICINVFFPLLLYRWRIYRERRRLKKQLRSLELEEIEEFCSSKHNGLSAEERLERKKQLLNQRILLEHAQVDLWEEMLLPEHDSFTEYLFAVTQFAYVCCFSVVLPITPVIVLINHLINMRLDAFKLCRGRRRPLAVQTGGIGVWNHVLHIVTVIAILTNCALMALTTSQLEWLGERIGMLGVFALSIGVEHFLLLVKYIMQLSVSRLPSSVENEMKKKKYDQERKRYRSLRMKKRSKSSYGTKNLGNDEDPDNSGETVKMSPIPPIQESSTDISEARLPLTAPEQKKPEIATAPTSSNRIGLVNVRSLVQHSPSQTENQLPKPRASDNGKVRRNKYTKRSPSENSNPNFVRVLQSNKKKSDNTNQMPPSTLYLDACSSIETNSSKPWHPTEKAFSPDSSISTLPTPCHLRLESPNSEYEDNVPVRNSDCYQYASAPPMSPDVGVECIDLTNDNDDAPAAKWAVYHSFQYNKSAQKELRGKKSR</sequence>
<organism evidence="8 9">
    <name type="scientific">Cyclotella atomus</name>
    <dbReference type="NCBI Taxonomy" id="382360"/>
    <lineage>
        <taxon>Eukaryota</taxon>
        <taxon>Sar</taxon>
        <taxon>Stramenopiles</taxon>
        <taxon>Ochrophyta</taxon>
        <taxon>Bacillariophyta</taxon>
        <taxon>Coscinodiscophyceae</taxon>
        <taxon>Thalassiosirophycidae</taxon>
        <taxon>Stephanodiscales</taxon>
        <taxon>Stephanodiscaceae</taxon>
        <taxon>Cyclotella</taxon>
    </lineage>
</organism>
<feature type="region of interest" description="Disordered" evidence="5">
    <location>
        <begin position="1654"/>
        <end position="1693"/>
    </location>
</feature>
<keyword evidence="3 6" id="KW-1133">Transmembrane helix</keyword>
<comment type="caution">
    <text evidence="8">The sequence shown here is derived from an EMBL/GenBank/DDBJ whole genome shotgun (WGS) entry which is preliminary data.</text>
</comment>
<accession>A0ABD3NED8</accession>
<protein>
    <recommendedName>
        <fullName evidence="7">Anoctamin transmembrane domain-containing protein</fullName>
    </recommendedName>
</protein>
<dbReference type="EMBL" id="JALLPJ020001201">
    <property type="protein sequence ID" value="KAL3774282.1"/>
    <property type="molecule type" value="Genomic_DNA"/>
</dbReference>
<feature type="compositionally biased region" description="Polar residues" evidence="5">
    <location>
        <begin position="1"/>
        <end position="19"/>
    </location>
</feature>
<feature type="region of interest" description="Disordered" evidence="5">
    <location>
        <begin position="294"/>
        <end position="352"/>
    </location>
</feature>
<comment type="subcellular location">
    <subcellularLocation>
        <location evidence="1">Membrane</location>
        <topology evidence="1">Multi-pass membrane protein</topology>
    </subcellularLocation>
</comment>
<evidence type="ECO:0000259" key="7">
    <source>
        <dbReference type="Pfam" id="PF04547"/>
    </source>
</evidence>
<feature type="transmembrane region" description="Helical" evidence="6">
    <location>
        <begin position="1438"/>
        <end position="1461"/>
    </location>
</feature>
<keyword evidence="4 6" id="KW-0472">Membrane</keyword>
<evidence type="ECO:0000256" key="3">
    <source>
        <dbReference type="ARBA" id="ARBA00022989"/>
    </source>
</evidence>
<evidence type="ECO:0000313" key="9">
    <source>
        <dbReference type="Proteomes" id="UP001530400"/>
    </source>
</evidence>
<dbReference type="Proteomes" id="UP001530400">
    <property type="component" value="Unassembled WGS sequence"/>
</dbReference>
<keyword evidence="9" id="KW-1185">Reference proteome</keyword>
<gene>
    <name evidence="8" type="ORF">ACHAWO_011230</name>
</gene>
<feature type="transmembrane region" description="Helical" evidence="6">
    <location>
        <begin position="1172"/>
        <end position="1197"/>
    </location>
</feature>
<reference evidence="8 9" key="1">
    <citation type="submission" date="2024-10" db="EMBL/GenBank/DDBJ databases">
        <title>Updated reference genomes for cyclostephanoid diatoms.</title>
        <authorList>
            <person name="Roberts W.R."/>
            <person name="Alverson A.J."/>
        </authorList>
    </citation>
    <scope>NUCLEOTIDE SEQUENCE [LARGE SCALE GENOMIC DNA]</scope>
    <source>
        <strain evidence="8 9">AJA010-31</strain>
    </source>
</reference>
<evidence type="ECO:0000256" key="5">
    <source>
        <dbReference type="SAM" id="MobiDB-lite"/>
    </source>
</evidence>
<dbReference type="Pfam" id="PF04547">
    <property type="entry name" value="Anoctamin"/>
    <property type="match status" value="1"/>
</dbReference>
<feature type="compositionally biased region" description="Polar residues" evidence="5">
    <location>
        <begin position="294"/>
        <end position="309"/>
    </location>
</feature>
<evidence type="ECO:0000256" key="2">
    <source>
        <dbReference type="ARBA" id="ARBA00022692"/>
    </source>
</evidence>
<proteinExistence type="predicted"/>
<dbReference type="InterPro" id="IPR007632">
    <property type="entry name" value="Anoctamin"/>
</dbReference>
<feature type="compositionally biased region" description="Polar residues" evidence="5">
    <location>
        <begin position="1654"/>
        <end position="1663"/>
    </location>
</feature>
<feature type="transmembrane region" description="Helical" evidence="6">
    <location>
        <begin position="1243"/>
        <end position="1265"/>
    </location>
</feature>
<evidence type="ECO:0000256" key="4">
    <source>
        <dbReference type="ARBA" id="ARBA00023136"/>
    </source>
</evidence>
<evidence type="ECO:0000256" key="6">
    <source>
        <dbReference type="SAM" id="Phobius"/>
    </source>
</evidence>
<feature type="transmembrane region" description="Helical" evidence="6">
    <location>
        <begin position="1521"/>
        <end position="1544"/>
    </location>
</feature>
<feature type="transmembrane region" description="Helical" evidence="6">
    <location>
        <begin position="1487"/>
        <end position="1509"/>
    </location>
</feature>
<dbReference type="PANTHER" id="PTHR12308:SF73">
    <property type="entry name" value="ANOCTAMIN"/>
    <property type="match status" value="1"/>
</dbReference>
<feature type="region of interest" description="Disordered" evidence="5">
    <location>
        <begin position="447"/>
        <end position="468"/>
    </location>
</feature>
<feature type="compositionally biased region" description="Polar residues" evidence="5">
    <location>
        <begin position="319"/>
        <end position="333"/>
    </location>
</feature>
<feature type="region of interest" description="Disordered" evidence="5">
    <location>
        <begin position="1009"/>
        <end position="1029"/>
    </location>
</feature>
<evidence type="ECO:0000256" key="1">
    <source>
        <dbReference type="ARBA" id="ARBA00004141"/>
    </source>
</evidence>
<dbReference type="InterPro" id="IPR049452">
    <property type="entry name" value="Anoctamin_TM"/>
</dbReference>
<evidence type="ECO:0000313" key="8">
    <source>
        <dbReference type="EMBL" id="KAL3774282.1"/>
    </source>
</evidence>
<feature type="compositionally biased region" description="Basic residues" evidence="5">
    <location>
        <begin position="1569"/>
        <end position="1581"/>
    </location>
</feature>
<dbReference type="PANTHER" id="PTHR12308">
    <property type="entry name" value="ANOCTAMIN"/>
    <property type="match status" value="1"/>
</dbReference>
<feature type="region of interest" description="Disordered" evidence="5">
    <location>
        <begin position="1"/>
        <end position="38"/>
    </location>
</feature>
<name>A0ABD3NED8_9STRA</name>
<feature type="region of interest" description="Disordered" evidence="5">
    <location>
        <begin position="367"/>
        <end position="404"/>
    </location>
</feature>
<feature type="domain" description="Anoctamin transmembrane" evidence="7">
    <location>
        <begin position="1057"/>
        <end position="1561"/>
    </location>
</feature>
<feature type="region of interest" description="Disordered" evidence="5">
    <location>
        <begin position="1557"/>
        <end position="1618"/>
    </location>
</feature>
<keyword evidence="2 6" id="KW-0812">Transmembrane</keyword>